<name>A0ABV8Z2W0_9ACTN</name>
<proteinExistence type="predicted"/>
<organism evidence="2 3">
    <name type="scientific">Streptomyces xiangluensis</name>
    <dbReference type="NCBI Taxonomy" id="2665720"/>
    <lineage>
        <taxon>Bacteria</taxon>
        <taxon>Bacillati</taxon>
        <taxon>Actinomycetota</taxon>
        <taxon>Actinomycetes</taxon>
        <taxon>Kitasatosporales</taxon>
        <taxon>Streptomycetaceae</taxon>
        <taxon>Streptomyces</taxon>
    </lineage>
</organism>
<dbReference type="Proteomes" id="UP001596012">
    <property type="component" value="Unassembled WGS sequence"/>
</dbReference>
<evidence type="ECO:0000256" key="1">
    <source>
        <dbReference type="SAM" id="MobiDB-lite"/>
    </source>
</evidence>
<evidence type="ECO:0000313" key="2">
    <source>
        <dbReference type="EMBL" id="MFC4471399.1"/>
    </source>
</evidence>
<gene>
    <name evidence="2" type="ORF">ACFPH6_44110</name>
</gene>
<protein>
    <submittedName>
        <fullName evidence="2">Uncharacterized protein</fullName>
    </submittedName>
</protein>
<evidence type="ECO:0000313" key="3">
    <source>
        <dbReference type="Proteomes" id="UP001596012"/>
    </source>
</evidence>
<keyword evidence="3" id="KW-1185">Reference proteome</keyword>
<sequence>MSEGGDGRDLQVQGLGLITEGITLALDELRELGMIGTAGAGRGFSDLALSGLELGHGGVTSALDSFCERWEWGVRSLIDEGNNFAQAVGLSAGTFYETDQYVEGTLKVAANAMMGNPHLTEDEVTQMGWGDLAKNHMLADPDYSGESFQEAGDNIKQGWKDATRDVMTSETLGPVDIQGWTGLNDEEYEAMLDRQVGPSPEERAAAAEAQAEGQQNAEGQRNGDVG</sequence>
<dbReference type="RefSeq" id="WP_386353609.1">
    <property type="nucleotide sequence ID" value="NZ_JBHSFG010000088.1"/>
</dbReference>
<feature type="compositionally biased region" description="Low complexity" evidence="1">
    <location>
        <begin position="206"/>
        <end position="220"/>
    </location>
</feature>
<feature type="region of interest" description="Disordered" evidence="1">
    <location>
        <begin position="191"/>
        <end position="226"/>
    </location>
</feature>
<comment type="caution">
    <text evidence="2">The sequence shown here is derived from an EMBL/GenBank/DDBJ whole genome shotgun (WGS) entry which is preliminary data.</text>
</comment>
<reference evidence="3" key="1">
    <citation type="journal article" date="2019" name="Int. J. Syst. Evol. Microbiol.">
        <title>The Global Catalogue of Microorganisms (GCM) 10K type strain sequencing project: providing services to taxonomists for standard genome sequencing and annotation.</title>
        <authorList>
            <consortium name="The Broad Institute Genomics Platform"/>
            <consortium name="The Broad Institute Genome Sequencing Center for Infectious Disease"/>
            <person name="Wu L."/>
            <person name="Ma J."/>
        </authorList>
    </citation>
    <scope>NUCLEOTIDE SEQUENCE [LARGE SCALE GENOMIC DNA]</scope>
    <source>
        <strain evidence="3">DT43</strain>
    </source>
</reference>
<accession>A0ABV8Z2W0</accession>
<dbReference type="EMBL" id="JBHSFG010000088">
    <property type="protein sequence ID" value="MFC4471399.1"/>
    <property type="molecule type" value="Genomic_DNA"/>
</dbReference>